<dbReference type="AlphaFoldDB" id="A0A1G2R5C9"/>
<protein>
    <recommendedName>
        <fullName evidence="3">HD domain-containing protein</fullName>
    </recommendedName>
</protein>
<name>A0A1G2R5C9_9BACT</name>
<dbReference type="EMBL" id="MHTX01000023">
    <property type="protein sequence ID" value="OHA68060.1"/>
    <property type="molecule type" value="Genomic_DNA"/>
</dbReference>
<dbReference type="Proteomes" id="UP000179258">
    <property type="component" value="Unassembled WGS sequence"/>
</dbReference>
<evidence type="ECO:0008006" key="3">
    <source>
        <dbReference type="Google" id="ProtNLM"/>
    </source>
</evidence>
<comment type="caution">
    <text evidence="1">The sequence shown here is derived from an EMBL/GenBank/DDBJ whole genome shotgun (WGS) entry which is preliminary data.</text>
</comment>
<evidence type="ECO:0000313" key="1">
    <source>
        <dbReference type="EMBL" id="OHA68060.1"/>
    </source>
</evidence>
<evidence type="ECO:0000313" key="2">
    <source>
        <dbReference type="Proteomes" id="UP000179258"/>
    </source>
</evidence>
<reference evidence="1 2" key="1">
    <citation type="journal article" date="2016" name="Nat. Commun.">
        <title>Thousands of microbial genomes shed light on interconnected biogeochemical processes in an aquifer system.</title>
        <authorList>
            <person name="Anantharaman K."/>
            <person name="Brown C.T."/>
            <person name="Hug L.A."/>
            <person name="Sharon I."/>
            <person name="Castelle C.J."/>
            <person name="Probst A.J."/>
            <person name="Thomas B.C."/>
            <person name="Singh A."/>
            <person name="Wilkins M.J."/>
            <person name="Karaoz U."/>
            <person name="Brodie E.L."/>
            <person name="Williams K.H."/>
            <person name="Hubbard S.S."/>
            <person name="Banfield J.F."/>
        </authorList>
    </citation>
    <scope>NUCLEOTIDE SEQUENCE [LARGE SCALE GENOMIC DNA]</scope>
</reference>
<proteinExistence type="predicted"/>
<sequence>MTNSAAARVAEAKAQVHGFINNCLVSNSGPAREIREFTHKAMDLAPRYFFTRKASTTGKYHRGETLVEHTQAALTIGRHIVSMMREGFWGPIWDDAKVACFYSAVILHDIFASGVPGQERRDFKSKELRTDPFHMMYPEFYLRTIKVAGKPAWKHDWYSEITGAIAYHYGPWSPLAAFDPRELKFSDLRISVFLADYFSSREDIGVRISP</sequence>
<gene>
    <name evidence="1" type="ORF">A3D59_04205</name>
</gene>
<organism evidence="1 2">
    <name type="scientific">Candidatus Wildermuthbacteria bacterium RIFCSPHIGHO2_02_FULL_47_17</name>
    <dbReference type="NCBI Taxonomy" id="1802452"/>
    <lineage>
        <taxon>Bacteria</taxon>
        <taxon>Candidatus Wildermuthiibacteriota</taxon>
    </lineage>
</organism>
<accession>A0A1G2R5C9</accession>